<dbReference type="GO" id="GO:0016757">
    <property type="term" value="F:glycosyltransferase activity"/>
    <property type="evidence" value="ECO:0007669"/>
    <property type="project" value="UniProtKB-KW"/>
</dbReference>
<dbReference type="InterPro" id="IPR050194">
    <property type="entry name" value="Glycosyltransferase_grp1"/>
</dbReference>
<dbReference type="PANTHER" id="PTHR45947:SF3">
    <property type="entry name" value="SULFOQUINOVOSYL TRANSFERASE SQD2"/>
    <property type="match status" value="1"/>
</dbReference>
<evidence type="ECO:0000259" key="4">
    <source>
        <dbReference type="Pfam" id="PF13439"/>
    </source>
</evidence>
<feature type="domain" description="Glycosyltransferase subfamily 4-like N-terminal" evidence="4">
    <location>
        <begin position="10"/>
        <end position="175"/>
    </location>
</feature>
<evidence type="ECO:0000256" key="2">
    <source>
        <dbReference type="ARBA" id="ARBA00022679"/>
    </source>
</evidence>
<protein>
    <submittedName>
        <fullName evidence="5">Glycosyltransferase</fullName>
    </submittedName>
</protein>
<gene>
    <name evidence="5" type="ORF">A5672_11470</name>
</gene>
<evidence type="ECO:0000256" key="1">
    <source>
        <dbReference type="ARBA" id="ARBA00022676"/>
    </source>
</evidence>
<dbReference type="GO" id="GO:1901137">
    <property type="term" value="P:carbohydrate derivative biosynthetic process"/>
    <property type="evidence" value="ECO:0007669"/>
    <property type="project" value="UniProtKB-ARBA"/>
</dbReference>
<dbReference type="PANTHER" id="PTHR45947">
    <property type="entry name" value="SULFOQUINOVOSYL TRANSFERASE SQD2"/>
    <property type="match status" value="1"/>
</dbReference>
<dbReference type="SUPFAM" id="SSF53756">
    <property type="entry name" value="UDP-Glycosyltransferase/glycogen phosphorylase"/>
    <property type="match status" value="1"/>
</dbReference>
<comment type="caution">
    <text evidence="5">The sequence shown here is derived from an EMBL/GenBank/DDBJ whole genome shotgun (WGS) entry which is preliminary data.</text>
</comment>
<keyword evidence="2" id="KW-0808">Transferase</keyword>
<evidence type="ECO:0000259" key="3">
    <source>
        <dbReference type="Pfam" id="PF00534"/>
    </source>
</evidence>
<proteinExistence type="predicted"/>
<sequence>MVSAFAFPLMGGIATHVHEVSTRLGAAGVDVTVLTTDPSGELPVAEEVPGYRVRRWRAYPRSRDYYLAPGLARHLLRSRDYDVVHVQGIHTLVAPVALAAAQRVGIPTMLTIHTGGPKGHPSRVRRYLRPLQWWGLAPLLRSTAALVAVSDYERQMFAPFLGDAAGSIRLIRNGCEPLPVDDSAEIPEGSPLLVSVGRLERFKGHHRILGALPDILAAAPNARLVIAGSGPYEQPLRTMARRLGVSDRVSICAFGPERRGAMGKLVADADVMCLLSESESHPVAVMEALGAGTKALVADTTGLSALGRSGLATTISLEAPPEQVAAAALAVAAAAPSAPPSLPSWDDCVEQLHRLYREVTA</sequence>
<dbReference type="Proteomes" id="UP000092086">
    <property type="component" value="Unassembled WGS sequence"/>
</dbReference>
<evidence type="ECO:0000313" key="6">
    <source>
        <dbReference type="Proteomes" id="UP000092086"/>
    </source>
</evidence>
<dbReference type="InterPro" id="IPR028098">
    <property type="entry name" value="Glyco_trans_4-like_N"/>
</dbReference>
<dbReference type="CDD" id="cd03801">
    <property type="entry name" value="GT4_PimA-like"/>
    <property type="match status" value="1"/>
</dbReference>
<dbReference type="Pfam" id="PF13439">
    <property type="entry name" value="Glyco_transf_4"/>
    <property type="match status" value="1"/>
</dbReference>
<dbReference type="EMBL" id="LZIT01000075">
    <property type="protein sequence ID" value="OBG42613.1"/>
    <property type="molecule type" value="Genomic_DNA"/>
</dbReference>
<dbReference type="AlphaFoldDB" id="A0ABD6P3Z6"/>
<name>A0ABD6P3Z6_9MYCO</name>
<reference evidence="5 6" key="1">
    <citation type="submission" date="2016-06" db="EMBL/GenBank/DDBJ databases">
        <authorList>
            <person name="Sutton G."/>
            <person name="Brinkac L."/>
            <person name="Sanka R."/>
            <person name="Adams M."/>
            <person name="Lau E."/>
            <person name="Sam S."/>
            <person name="Sreng N."/>
            <person name="Him V."/>
            <person name="Kerleguer A."/>
            <person name="Cheng S."/>
        </authorList>
    </citation>
    <scope>NUCLEOTIDE SEQUENCE [LARGE SCALE GENOMIC DNA]</scope>
    <source>
        <strain evidence="5 6">E2978</strain>
    </source>
</reference>
<dbReference type="Gene3D" id="3.40.50.2000">
    <property type="entry name" value="Glycogen Phosphorylase B"/>
    <property type="match status" value="2"/>
</dbReference>
<dbReference type="GO" id="GO:1903509">
    <property type="term" value="P:liposaccharide metabolic process"/>
    <property type="evidence" value="ECO:0007669"/>
    <property type="project" value="UniProtKB-ARBA"/>
</dbReference>
<accession>A0ABD6P3Z6</accession>
<feature type="domain" description="Glycosyl transferase family 1" evidence="3">
    <location>
        <begin position="184"/>
        <end position="310"/>
    </location>
</feature>
<dbReference type="GO" id="GO:0008610">
    <property type="term" value="P:lipid biosynthetic process"/>
    <property type="evidence" value="ECO:0007669"/>
    <property type="project" value="UniProtKB-ARBA"/>
</dbReference>
<dbReference type="Pfam" id="PF00534">
    <property type="entry name" value="Glycos_transf_1"/>
    <property type="match status" value="1"/>
</dbReference>
<keyword evidence="1" id="KW-0328">Glycosyltransferase</keyword>
<organism evidence="5 6">
    <name type="scientific">Mycobacterium alsense</name>
    <dbReference type="NCBI Taxonomy" id="324058"/>
    <lineage>
        <taxon>Bacteria</taxon>
        <taxon>Bacillati</taxon>
        <taxon>Actinomycetota</taxon>
        <taxon>Actinomycetes</taxon>
        <taxon>Mycobacteriales</taxon>
        <taxon>Mycobacteriaceae</taxon>
        <taxon>Mycobacterium</taxon>
    </lineage>
</organism>
<evidence type="ECO:0000313" key="5">
    <source>
        <dbReference type="EMBL" id="OBG42613.1"/>
    </source>
</evidence>
<dbReference type="InterPro" id="IPR001296">
    <property type="entry name" value="Glyco_trans_1"/>
</dbReference>